<dbReference type="GO" id="GO:0008270">
    <property type="term" value="F:zinc ion binding"/>
    <property type="evidence" value="ECO:0007669"/>
    <property type="project" value="UniProtKB-KW"/>
</dbReference>
<keyword evidence="2" id="KW-0479">Metal-binding</keyword>
<reference evidence="9" key="3">
    <citation type="submission" date="2025-08" db="UniProtKB">
        <authorList>
            <consortium name="RefSeq"/>
        </authorList>
    </citation>
    <scope>IDENTIFICATION</scope>
    <source>
        <strain evidence="9">CBS 342.82</strain>
    </source>
</reference>
<organism evidence="9">
    <name type="scientific">Dissoconium aciculare CBS 342.82</name>
    <dbReference type="NCBI Taxonomy" id="1314786"/>
    <lineage>
        <taxon>Eukaryota</taxon>
        <taxon>Fungi</taxon>
        <taxon>Dikarya</taxon>
        <taxon>Ascomycota</taxon>
        <taxon>Pezizomycotina</taxon>
        <taxon>Dothideomycetes</taxon>
        <taxon>Dothideomycetidae</taxon>
        <taxon>Mycosphaerellales</taxon>
        <taxon>Dissoconiaceae</taxon>
        <taxon>Dissoconium</taxon>
    </lineage>
</organism>
<feature type="compositionally biased region" description="Basic and acidic residues" evidence="6">
    <location>
        <begin position="49"/>
        <end position="70"/>
    </location>
</feature>
<dbReference type="GO" id="GO:0071011">
    <property type="term" value="C:precatalytic spliceosome"/>
    <property type="evidence" value="ECO:0007669"/>
    <property type="project" value="TreeGrafter"/>
</dbReference>
<reference evidence="9" key="2">
    <citation type="submission" date="2020-04" db="EMBL/GenBank/DDBJ databases">
        <authorList>
            <consortium name="NCBI Genome Project"/>
        </authorList>
    </citation>
    <scope>NUCLEOTIDE SEQUENCE</scope>
    <source>
        <strain evidence="9">CBS 342.82</strain>
    </source>
</reference>
<dbReference type="PROSITE" id="PS50171">
    <property type="entry name" value="ZF_MATRIN"/>
    <property type="match status" value="1"/>
</dbReference>
<feature type="compositionally biased region" description="Polar residues" evidence="6">
    <location>
        <begin position="251"/>
        <end position="273"/>
    </location>
</feature>
<feature type="compositionally biased region" description="Polar residues" evidence="6">
    <location>
        <begin position="35"/>
        <end position="44"/>
    </location>
</feature>
<evidence type="ECO:0000256" key="5">
    <source>
        <dbReference type="ARBA" id="ARBA00023242"/>
    </source>
</evidence>
<dbReference type="InterPro" id="IPR036236">
    <property type="entry name" value="Znf_C2H2_sf"/>
</dbReference>
<feature type="region of interest" description="Disordered" evidence="6">
    <location>
        <begin position="33"/>
        <end position="88"/>
    </location>
</feature>
<dbReference type="Proteomes" id="UP000504637">
    <property type="component" value="Unplaced"/>
</dbReference>
<sequence length="290" mass="32509">MSEYWKSTPSYWCKFCSQYVRDSAIEKRNHEASIKHQNNIQRSLRNLHKNHDREEREKQRAKDEVARLKGEIPPPRDAAPTVPATTGPLLTPAQQRKAHAEQLASLGVLLSGELKREVTGVGEFEVVNERQLYNGGKPVVSTVSRSLAEILAEERSGGGANENEPDDRLKRKAEDDEDDDENTNPRDEEARPKRRAWGSNFKTYPGQKEDDDVENLDSLLSGVRAAKATVALKKEDSVPTDAIKGEGLQLSEETSPITETKSNVTELKQEPNNAENAQTAVIFKKRKVKK</sequence>
<feature type="region of interest" description="Disordered" evidence="6">
    <location>
        <begin position="243"/>
        <end position="273"/>
    </location>
</feature>
<evidence type="ECO:0000313" key="8">
    <source>
        <dbReference type="Proteomes" id="UP000504637"/>
    </source>
</evidence>
<dbReference type="OrthoDB" id="191651at2759"/>
<protein>
    <recommendedName>
        <fullName evidence="7">Matrin-type domain-containing protein</fullName>
    </recommendedName>
</protein>
<keyword evidence="3" id="KW-0863">Zinc-finger</keyword>
<dbReference type="InterPro" id="IPR000690">
    <property type="entry name" value="Matrin/U1-C_Znf_C2H2"/>
</dbReference>
<keyword evidence="8" id="KW-1185">Reference proteome</keyword>
<evidence type="ECO:0000256" key="3">
    <source>
        <dbReference type="ARBA" id="ARBA00022771"/>
    </source>
</evidence>
<evidence type="ECO:0000256" key="2">
    <source>
        <dbReference type="ARBA" id="ARBA00022723"/>
    </source>
</evidence>
<reference evidence="9" key="1">
    <citation type="submission" date="2020-01" db="EMBL/GenBank/DDBJ databases">
        <authorList>
            <consortium name="DOE Joint Genome Institute"/>
            <person name="Haridas S."/>
            <person name="Albert R."/>
            <person name="Binder M."/>
            <person name="Bloem J."/>
            <person name="Labutti K."/>
            <person name="Salamov A."/>
            <person name="Andreopoulos B."/>
            <person name="Baker S.E."/>
            <person name="Barry K."/>
            <person name="Bills G."/>
            <person name="Bluhm B.H."/>
            <person name="Cannon C."/>
            <person name="Castanera R."/>
            <person name="Culley D.E."/>
            <person name="Daum C."/>
            <person name="Ezra D."/>
            <person name="Gonzalez J.B."/>
            <person name="Henrissat B."/>
            <person name="Kuo A."/>
            <person name="Liang C."/>
            <person name="Lipzen A."/>
            <person name="Lutzoni F."/>
            <person name="Magnuson J."/>
            <person name="Mondo S."/>
            <person name="Nolan M."/>
            <person name="Ohm R."/>
            <person name="Pangilinan J."/>
            <person name="Park H.-J."/>
            <person name="Ramirez L."/>
            <person name="Alfaro M."/>
            <person name="Sun H."/>
            <person name="Tritt A."/>
            <person name="Yoshinaga Y."/>
            <person name="Zwiers L.-H."/>
            <person name="Turgeon B.G."/>
            <person name="Goodwin S.B."/>
            <person name="Spatafora J.W."/>
            <person name="Crous P.W."/>
            <person name="Grigoriev I.V."/>
        </authorList>
    </citation>
    <scope>NUCLEOTIDE SEQUENCE</scope>
    <source>
        <strain evidence="9">CBS 342.82</strain>
    </source>
</reference>
<dbReference type="InterPro" id="IPR040023">
    <property type="entry name" value="WBP4"/>
</dbReference>
<proteinExistence type="predicted"/>
<evidence type="ECO:0000256" key="4">
    <source>
        <dbReference type="ARBA" id="ARBA00022833"/>
    </source>
</evidence>
<dbReference type="RefSeq" id="XP_033463248.1">
    <property type="nucleotide sequence ID" value="XM_033598883.1"/>
</dbReference>
<dbReference type="InterPro" id="IPR003604">
    <property type="entry name" value="Matrin/U1-like-C_Znf_C2H2"/>
</dbReference>
<name>A0A6J3MH39_9PEZI</name>
<evidence type="ECO:0000259" key="7">
    <source>
        <dbReference type="PROSITE" id="PS50171"/>
    </source>
</evidence>
<keyword evidence="4" id="KW-0862">Zinc</keyword>
<dbReference type="GO" id="GO:0003723">
    <property type="term" value="F:RNA binding"/>
    <property type="evidence" value="ECO:0007669"/>
    <property type="project" value="TreeGrafter"/>
</dbReference>
<evidence type="ECO:0000256" key="1">
    <source>
        <dbReference type="ARBA" id="ARBA00004123"/>
    </source>
</evidence>
<keyword evidence="5" id="KW-0539">Nucleus</keyword>
<gene>
    <name evidence="9" type="ORF">K489DRAFT_109691</name>
</gene>
<dbReference type="PANTHER" id="PTHR13173:SF10">
    <property type="entry name" value="WW DOMAIN-BINDING PROTEIN 4"/>
    <property type="match status" value="1"/>
</dbReference>
<dbReference type="GO" id="GO:0000398">
    <property type="term" value="P:mRNA splicing, via spliceosome"/>
    <property type="evidence" value="ECO:0007669"/>
    <property type="project" value="InterPro"/>
</dbReference>
<comment type="subcellular location">
    <subcellularLocation>
        <location evidence="1">Nucleus</location>
    </subcellularLocation>
</comment>
<evidence type="ECO:0000256" key="6">
    <source>
        <dbReference type="SAM" id="MobiDB-lite"/>
    </source>
</evidence>
<feature type="region of interest" description="Disordered" evidence="6">
    <location>
        <begin position="152"/>
        <end position="212"/>
    </location>
</feature>
<dbReference type="SUPFAM" id="SSF57667">
    <property type="entry name" value="beta-beta-alpha zinc fingers"/>
    <property type="match status" value="1"/>
</dbReference>
<dbReference type="AlphaFoldDB" id="A0A6J3MH39"/>
<dbReference type="SMART" id="SM00451">
    <property type="entry name" value="ZnF_U1"/>
    <property type="match status" value="1"/>
</dbReference>
<feature type="domain" description="Matrin-type" evidence="7">
    <location>
        <begin position="11"/>
        <end position="42"/>
    </location>
</feature>
<dbReference type="GeneID" id="54356682"/>
<dbReference type="Pfam" id="PF06220">
    <property type="entry name" value="zf-U1"/>
    <property type="match status" value="1"/>
</dbReference>
<dbReference type="PANTHER" id="PTHR13173">
    <property type="entry name" value="WW DOMAIN BINDING PROTEIN 4"/>
    <property type="match status" value="1"/>
</dbReference>
<accession>A0A6J3MH39</accession>
<evidence type="ECO:0000313" key="9">
    <source>
        <dbReference type="RefSeq" id="XP_033463248.1"/>
    </source>
</evidence>
<dbReference type="InterPro" id="IPR013085">
    <property type="entry name" value="U1-CZ_Znf_C2H2"/>
</dbReference>